<evidence type="ECO:0000313" key="6">
    <source>
        <dbReference type="Proteomes" id="UP001139158"/>
    </source>
</evidence>
<keyword evidence="5" id="KW-0808">Transferase</keyword>
<feature type="transmembrane region" description="Helical" evidence="2">
    <location>
        <begin position="185"/>
        <end position="203"/>
    </location>
</feature>
<organism evidence="5 6">
    <name type="scientific">Arthrobacter caoxuetaonis</name>
    <dbReference type="NCBI Taxonomy" id="2886935"/>
    <lineage>
        <taxon>Bacteria</taxon>
        <taxon>Bacillati</taxon>
        <taxon>Actinomycetota</taxon>
        <taxon>Actinomycetes</taxon>
        <taxon>Micrococcales</taxon>
        <taxon>Micrococcaceae</taxon>
        <taxon>Arthrobacter</taxon>
    </lineage>
</organism>
<proteinExistence type="predicted"/>
<dbReference type="Proteomes" id="UP001139158">
    <property type="component" value="Unassembled WGS sequence"/>
</dbReference>
<feature type="domain" description="Acyltransferase 3" evidence="3">
    <location>
        <begin position="26"/>
        <end position="356"/>
    </location>
</feature>
<sequence>MTQEAVAAPERDGRRNTLPDRSYRPEVQGLRALAILMVVSYHIWFGRVSGGVDIFLLISALLLTLSFVRKVETGRPLKLGGYWLHLFKRLLPAVVVVLLGVLTATAMFVPRSRWTEILSQTWSSLFYFQNWALAANSVDYYAADQSVASPLQHFWSLSVQGQVFILWPLLFALAAFIARAAKLRFRIVVLLVFGAVFTASLTFSIYETYTNQVHAYFDTRTRLWEFAFGTLLALSLPYLKLPQPLRVLAGWIGLAAMLSGGFILDVQGQFPGYVALWPLIAAALVIVAGETGSPVGADRFLTWKPLIRLGDMSYALYLWHWPVLIIYLIWRGREEAGPVEGAAIIALSLVLAYLTTRFIERPLRSPAWTGKKGRAVIVIAVCVGLAAAPVAGWQAGLRLENERVQSAADVNNPGAAALESDFVYEAAEEAELLPLLDLAGSDYADLSAPCTGRFATDAPALQGYACTEYVSATDPDKVLVAVGNSHVQQWLAAIGPIAEAKNWTLIGLARGGCQFVDYSEGISQECNDRNSQALDYILDLHPDAVITTATYSIGEYPHELLPGGFLATANAVMDQGIRFIGIRDNPRHTVNMATCPEDYGVDSATCNPDYESVRAAESPLLEMGAMLPAMRLLDVDDLVCPGGTCPAVIGNVRVYLDENHISATYARSMAPALMPRLLDALNPADSRSLVQLAH</sequence>
<evidence type="ECO:0000259" key="3">
    <source>
        <dbReference type="Pfam" id="PF01757"/>
    </source>
</evidence>
<dbReference type="EMBL" id="JAJFZV010000001">
    <property type="protein sequence ID" value="MCC3296775.1"/>
    <property type="molecule type" value="Genomic_DNA"/>
</dbReference>
<accession>A0A9X1MCL3</accession>
<evidence type="ECO:0000256" key="2">
    <source>
        <dbReference type="SAM" id="Phobius"/>
    </source>
</evidence>
<name>A0A9X1MCL3_9MICC</name>
<feature type="transmembrane region" description="Helical" evidence="2">
    <location>
        <begin position="375"/>
        <end position="396"/>
    </location>
</feature>
<keyword evidence="2" id="KW-1133">Transmembrane helix</keyword>
<keyword evidence="2" id="KW-0472">Membrane</keyword>
<dbReference type="PANTHER" id="PTHR23028">
    <property type="entry name" value="ACETYLTRANSFERASE"/>
    <property type="match status" value="1"/>
</dbReference>
<feature type="transmembrane region" description="Helical" evidence="2">
    <location>
        <begin position="246"/>
        <end position="264"/>
    </location>
</feature>
<reference evidence="5" key="1">
    <citation type="submission" date="2021-10" db="EMBL/GenBank/DDBJ databases">
        <title>Novel species in genus Arthrobacter.</title>
        <authorList>
            <person name="Liu Y."/>
        </authorList>
    </citation>
    <scope>NUCLEOTIDE SEQUENCE</scope>
    <source>
        <strain evidence="5">Zg-Y453</strain>
    </source>
</reference>
<comment type="caution">
    <text evidence="5">The sequence shown here is derived from an EMBL/GenBank/DDBJ whole genome shotgun (WGS) entry which is preliminary data.</text>
</comment>
<gene>
    <name evidence="5" type="ORF">LJ757_03015</name>
</gene>
<keyword evidence="6" id="KW-1185">Reference proteome</keyword>
<feature type="transmembrane region" description="Helical" evidence="2">
    <location>
        <begin position="51"/>
        <end position="69"/>
    </location>
</feature>
<dbReference type="Pfam" id="PF19040">
    <property type="entry name" value="SGNH"/>
    <property type="match status" value="1"/>
</dbReference>
<dbReference type="InterPro" id="IPR050879">
    <property type="entry name" value="Acyltransferase_3"/>
</dbReference>
<feature type="transmembrane region" description="Helical" evidence="2">
    <location>
        <begin position="223"/>
        <end position="239"/>
    </location>
</feature>
<evidence type="ECO:0000259" key="4">
    <source>
        <dbReference type="Pfam" id="PF19040"/>
    </source>
</evidence>
<dbReference type="RefSeq" id="WP_227894503.1">
    <property type="nucleotide sequence ID" value="NZ_CP099466.1"/>
</dbReference>
<feature type="transmembrane region" description="Helical" evidence="2">
    <location>
        <begin position="336"/>
        <end position="354"/>
    </location>
</feature>
<keyword evidence="5" id="KW-0012">Acyltransferase</keyword>
<dbReference type="Pfam" id="PF01757">
    <property type="entry name" value="Acyl_transf_3"/>
    <property type="match status" value="1"/>
</dbReference>
<feature type="transmembrane region" description="Helical" evidence="2">
    <location>
        <begin position="159"/>
        <end position="178"/>
    </location>
</feature>
<dbReference type="AlphaFoldDB" id="A0A9X1MCL3"/>
<dbReference type="InterPro" id="IPR043968">
    <property type="entry name" value="SGNH"/>
</dbReference>
<evidence type="ECO:0000313" key="5">
    <source>
        <dbReference type="EMBL" id="MCC3296775.1"/>
    </source>
</evidence>
<feature type="compositionally biased region" description="Basic and acidic residues" evidence="1">
    <location>
        <begin position="9"/>
        <end position="20"/>
    </location>
</feature>
<feature type="region of interest" description="Disordered" evidence="1">
    <location>
        <begin position="1"/>
        <end position="20"/>
    </location>
</feature>
<dbReference type="InterPro" id="IPR002656">
    <property type="entry name" value="Acyl_transf_3_dom"/>
</dbReference>
<feature type="domain" description="SGNH" evidence="4">
    <location>
        <begin position="475"/>
        <end position="674"/>
    </location>
</feature>
<feature type="transmembrane region" description="Helical" evidence="2">
    <location>
        <begin position="90"/>
        <end position="109"/>
    </location>
</feature>
<feature type="transmembrane region" description="Helical" evidence="2">
    <location>
        <begin position="309"/>
        <end position="330"/>
    </location>
</feature>
<protein>
    <submittedName>
        <fullName evidence="5">Acyltransferase</fullName>
    </submittedName>
</protein>
<keyword evidence="2" id="KW-0812">Transmembrane</keyword>
<feature type="transmembrane region" description="Helical" evidence="2">
    <location>
        <begin position="270"/>
        <end position="288"/>
    </location>
</feature>
<dbReference type="GO" id="GO:0016747">
    <property type="term" value="F:acyltransferase activity, transferring groups other than amino-acyl groups"/>
    <property type="evidence" value="ECO:0007669"/>
    <property type="project" value="InterPro"/>
</dbReference>
<dbReference type="PANTHER" id="PTHR23028:SF53">
    <property type="entry name" value="ACYL_TRANSF_3 DOMAIN-CONTAINING PROTEIN"/>
    <property type="match status" value="1"/>
</dbReference>
<dbReference type="GO" id="GO:0009103">
    <property type="term" value="P:lipopolysaccharide biosynthetic process"/>
    <property type="evidence" value="ECO:0007669"/>
    <property type="project" value="TreeGrafter"/>
</dbReference>
<evidence type="ECO:0000256" key="1">
    <source>
        <dbReference type="SAM" id="MobiDB-lite"/>
    </source>
</evidence>
<dbReference type="GO" id="GO:0016020">
    <property type="term" value="C:membrane"/>
    <property type="evidence" value="ECO:0007669"/>
    <property type="project" value="TreeGrafter"/>
</dbReference>